<dbReference type="NCBIfam" id="TIGR00797">
    <property type="entry name" value="matE"/>
    <property type="match status" value="1"/>
</dbReference>
<keyword evidence="2" id="KW-1133">Transmembrane helix</keyword>
<dbReference type="Proteomes" id="UP000562027">
    <property type="component" value="Unassembled WGS sequence"/>
</dbReference>
<gene>
    <name evidence="3" type="ORF">HNP55_002491</name>
</gene>
<organism evidence="3 4">
    <name type="scientific">Roseateles oligotrophus</name>
    <dbReference type="NCBI Taxonomy" id="1769250"/>
    <lineage>
        <taxon>Bacteria</taxon>
        <taxon>Pseudomonadati</taxon>
        <taxon>Pseudomonadota</taxon>
        <taxon>Betaproteobacteria</taxon>
        <taxon>Burkholderiales</taxon>
        <taxon>Sphaerotilaceae</taxon>
        <taxon>Roseateles</taxon>
    </lineage>
</organism>
<keyword evidence="2" id="KW-0812">Transmembrane</keyword>
<feature type="transmembrane region" description="Helical" evidence="2">
    <location>
        <begin position="324"/>
        <end position="344"/>
    </location>
</feature>
<dbReference type="GO" id="GO:0042910">
    <property type="term" value="F:xenobiotic transmembrane transporter activity"/>
    <property type="evidence" value="ECO:0007669"/>
    <property type="project" value="InterPro"/>
</dbReference>
<dbReference type="PANTHER" id="PTHR43298:SF2">
    <property type="entry name" value="FMN_FAD EXPORTER YEEO-RELATED"/>
    <property type="match status" value="1"/>
</dbReference>
<feature type="transmembrane region" description="Helical" evidence="2">
    <location>
        <begin position="356"/>
        <end position="375"/>
    </location>
</feature>
<dbReference type="AlphaFoldDB" id="A0A840LCQ2"/>
<dbReference type="InterPro" id="IPR050222">
    <property type="entry name" value="MATE_MdtK"/>
</dbReference>
<sequence>MSASGTGRLGSLRRLAPLAWPVFIGQIAVLANSTVDTVLMARYSSIDLAALAVGAAIYITVFLGLMGVVLAISPIAGQLFGAQKLTQAGDELHQALWLALGLSSLGCLALLFPDPMLSLARVTPEVEAKVRGYLATLALGLPPALLFTAYRGFNTAVSRPKVVMAIQLAGLALKVPLSVLLIHGFGLAGLQLPALGAVGCAAATALVMWAQALIAWRLLRRDPFYAPFGLCTGGLHAPRWAAIKSMLKLGLPMGAGMLIEVTGFTFMAIFIARLGATAVAGHQLAMNLVALMFMAPMALGNAAQTLVAQSIGAQRLAEARRLGWHSLEIGLALAFCMGGLVFALREHILGLYTHDPAIIAAAMPLLIWLWYFHVGDAGQTVGAFVLRAHRIATAPMLVYALAIWGVGIGGGYWLAFGEAAWIPARLQGAPGFWAAATLGLALAATGMGGFLAWVHAQEARRTR</sequence>
<evidence type="ECO:0000256" key="1">
    <source>
        <dbReference type="ARBA" id="ARBA00022448"/>
    </source>
</evidence>
<feature type="transmembrane region" description="Helical" evidence="2">
    <location>
        <begin position="51"/>
        <end position="75"/>
    </location>
</feature>
<dbReference type="Pfam" id="PF01554">
    <property type="entry name" value="MatE"/>
    <property type="match status" value="2"/>
</dbReference>
<keyword evidence="1" id="KW-0813">Transport</keyword>
<dbReference type="InterPro" id="IPR002528">
    <property type="entry name" value="MATE_fam"/>
</dbReference>
<feature type="transmembrane region" description="Helical" evidence="2">
    <location>
        <begin position="284"/>
        <end position="303"/>
    </location>
</feature>
<feature type="transmembrane region" description="Helical" evidence="2">
    <location>
        <begin position="249"/>
        <end position="272"/>
    </location>
</feature>
<feature type="transmembrane region" description="Helical" evidence="2">
    <location>
        <begin position="132"/>
        <end position="150"/>
    </location>
</feature>
<dbReference type="GO" id="GO:0015297">
    <property type="term" value="F:antiporter activity"/>
    <property type="evidence" value="ECO:0007669"/>
    <property type="project" value="InterPro"/>
</dbReference>
<evidence type="ECO:0000313" key="3">
    <source>
        <dbReference type="EMBL" id="MBB4843968.1"/>
    </source>
</evidence>
<keyword evidence="2" id="KW-0472">Membrane</keyword>
<dbReference type="PANTHER" id="PTHR43298">
    <property type="entry name" value="MULTIDRUG RESISTANCE PROTEIN NORM-RELATED"/>
    <property type="match status" value="1"/>
</dbReference>
<evidence type="ECO:0000256" key="2">
    <source>
        <dbReference type="SAM" id="Phobius"/>
    </source>
</evidence>
<accession>A0A840LCQ2</accession>
<dbReference type="GO" id="GO:0005886">
    <property type="term" value="C:plasma membrane"/>
    <property type="evidence" value="ECO:0007669"/>
    <property type="project" value="TreeGrafter"/>
</dbReference>
<dbReference type="EMBL" id="JACHLP010000004">
    <property type="protein sequence ID" value="MBB4843968.1"/>
    <property type="molecule type" value="Genomic_DNA"/>
</dbReference>
<feature type="transmembrane region" description="Helical" evidence="2">
    <location>
        <begin position="431"/>
        <end position="454"/>
    </location>
</feature>
<feature type="transmembrane region" description="Helical" evidence="2">
    <location>
        <begin position="396"/>
        <end position="416"/>
    </location>
</feature>
<feature type="transmembrane region" description="Helical" evidence="2">
    <location>
        <begin position="95"/>
        <end position="112"/>
    </location>
</feature>
<dbReference type="CDD" id="cd13131">
    <property type="entry name" value="MATE_NorM_like"/>
    <property type="match status" value="1"/>
</dbReference>
<evidence type="ECO:0000313" key="4">
    <source>
        <dbReference type="Proteomes" id="UP000562027"/>
    </source>
</evidence>
<feature type="transmembrane region" description="Helical" evidence="2">
    <location>
        <begin position="12"/>
        <end position="31"/>
    </location>
</feature>
<protein>
    <submittedName>
        <fullName evidence="3">MATE family multidrug resistance protein</fullName>
    </submittedName>
</protein>
<name>A0A840LCQ2_9BURK</name>
<reference evidence="3 4" key="1">
    <citation type="submission" date="2020-08" db="EMBL/GenBank/DDBJ databases">
        <title>Functional genomics of gut bacteria from endangered species of beetles.</title>
        <authorList>
            <person name="Carlos-Shanley C."/>
        </authorList>
    </citation>
    <scope>NUCLEOTIDE SEQUENCE [LARGE SCALE GENOMIC DNA]</scope>
    <source>
        <strain evidence="3 4">S00239</strain>
    </source>
</reference>
<keyword evidence="4" id="KW-1185">Reference proteome</keyword>
<feature type="transmembrane region" description="Helical" evidence="2">
    <location>
        <begin position="162"/>
        <end position="182"/>
    </location>
</feature>
<comment type="caution">
    <text evidence="3">The sequence shown here is derived from an EMBL/GenBank/DDBJ whole genome shotgun (WGS) entry which is preliminary data.</text>
</comment>
<proteinExistence type="predicted"/>
<feature type="transmembrane region" description="Helical" evidence="2">
    <location>
        <begin position="194"/>
        <end position="216"/>
    </location>
</feature>
<dbReference type="RefSeq" id="WP_184299687.1">
    <property type="nucleotide sequence ID" value="NZ_JACHLP010000004.1"/>
</dbReference>